<evidence type="ECO:0000259" key="3">
    <source>
        <dbReference type="Pfam" id="PF00144"/>
    </source>
</evidence>
<dbReference type="InterPro" id="IPR050789">
    <property type="entry name" value="Diverse_Enzym_Activities"/>
</dbReference>
<accession>A0A7I9VIC3</accession>
<dbReference type="EMBL" id="BJTG01000002">
    <property type="protein sequence ID" value="GEJ55870.1"/>
    <property type="molecule type" value="Genomic_DNA"/>
</dbReference>
<feature type="domain" description="Beta-lactamase-related" evidence="3">
    <location>
        <begin position="11"/>
        <end position="347"/>
    </location>
</feature>
<keyword evidence="5" id="KW-1185">Reference proteome</keyword>
<evidence type="ECO:0000313" key="5">
    <source>
        <dbReference type="Proteomes" id="UP000503640"/>
    </source>
</evidence>
<dbReference type="Gene3D" id="3.40.710.10">
    <property type="entry name" value="DD-peptidase/beta-lactamase superfamily"/>
    <property type="match status" value="1"/>
</dbReference>
<evidence type="ECO:0000256" key="1">
    <source>
        <dbReference type="ARBA" id="ARBA00022801"/>
    </source>
</evidence>
<dbReference type="RefSeq" id="WP_235969425.1">
    <property type="nucleotide sequence ID" value="NZ_BJTG01000002.1"/>
</dbReference>
<organism evidence="4 5">
    <name type="scientific">Anaeromyxobacter diazotrophicus</name>
    <dbReference type="NCBI Taxonomy" id="2590199"/>
    <lineage>
        <taxon>Bacteria</taxon>
        <taxon>Pseudomonadati</taxon>
        <taxon>Myxococcota</taxon>
        <taxon>Myxococcia</taxon>
        <taxon>Myxococcales</taxon>
        <taxon>Cystobacterineae</taxon>
        <taxon>Anaeromyxobacteraceae</taxon>
        <taxon>Anaeromyxobacter</taxon>
    </lineage>
</organism>
<feature type="region of interest" description="Disordered" evidence="2">
    <location>
        <begin position="277"/>
        <end position="302"/>
    </location>
</feature>
<dbReference type="InterPro" id="IPR001466">
    <property type="entry name" value="Beta-lactam-related"/>
</dbReference>
<dbReference type="PANTHER" id="PTHR43283:SF11">
    <property type="entry name" value="BETA-LACTAMASE-RELATED DOMAIN-CONTAINING PROTEIN"/>
    <property type="match status" value="1"/>
</dbReference>
<name>A0A7I9VIC3_9BACT</name>
<evidence type="ECO:0000256" key="2">
    <source>
        <dbReference type="SAM" id="MobiDB-lite"/>
    </source>
</evidence>
<sequence>MTAGRLELVAEVLEQARRDGVAPALAAEVRAEGRVVHASLHGDAQLVPERRPAGPATLFDVASLTKVMATTSLAALLADAGALDLDAPARRWLPELPPDKAALTARLLLAHASGLPAWRPLHAAAAGARDVLAAAAATPLEAPPGARAVYSDLGFILLGALVERCGGAPLDEAFEARVARPLGLASTFFLRAGSTAARERCARHDFAAARRTPARGVIAGAVDDDNAFAMGGVAGHAGLFSSAADVAALGQAWLDALGGRSRWLSAAAAARFAARDPTPGSERALGWDTPSREGSSLGGRLGRGPRGALGHLGFTGCSLWLDRDRELVCALLTNHVHPAGPDRPRLKALRARFHDAVAAGLGIG</sequence>
<proteinExistence type="predicted"/>
<reference evidence="5" key="1">
    <citation type="journal article" date="2020" name="Appl. Environ. Microbiol.">
        <title>Diazotrophic Anaeromyxobacter Isolates from Soils.</title>
        <authorList>
            <person name="Masuda Y."/>
            <person name="Yamanaka H."/>
            <person name="Xu Z.X."/>
            <person name="Shiratori Y."/>
            <person name="Aono T."/>
            <person name="Amachi S."/>
            <person name="Senoo K."/>
            <person name="Itoh H."/>
        </authorList>
    </citation>
    <scope>NUCLEOTIDE SEQUENCE [LARGE SCALE GENOMIC DNA]</scope>
    <source>
        <strain evidence="5">R267</strain>
    </source>
</reference>
<dbReference type="AlphaFoldDB" id="A0A7I9VIC3"/>
<dbReference type="InterPro" id="IPR012338">
    <property type="entry name" value="Beta-lactam/transpept-like"/>
</dbReference>
<dbReference type="Proteomes" id="UP000503640">
    <property type="component" value="Unassembled WGS sequence"/>
</dbReference>
<dbReference type="SUPFAM" id="SSF56601">
    <property type="entry name" value="beta-lactamase/transpeptidase-like"/>
    <property type="match status" value="1"/>
</dbReference>
<dbReference type="GO" id="GO:0016787">
    <property type="term" value="F:hydrolase activity"/>
    <property type="evidence" value="ECO:0007669"/>
    <property type="project" value="UniProtKB-KW"/>
</dbReference>
<protein>
    <submittedName>
        <fullName evidence="4">Esterase</fullName>
    </submittedName>
</protein>
<keyword evidence="1" id="KW-0378">Hydrolase</keyword>
<dbReference type="Pfam" id="PF00144">
    <property type="entry name" value="Beta-lactamase"/>
    <property type="match status" value="1"/>
</dbReference>
<comment type="caution">
    <text evidence="4">The sequence shown here is derived from an EMBL/GenBank/DDBJ whole genome shotgun (WGS) entry which is preliminary data.</text>
</comment>
<evidence type="ECO:0000313" key="4">
    <source>
        <dbReference type="EMBL" id="GEJ55870.1"/>
    </source>
</evidence>
<gene>
    <name evidence="4" type="ORF">AMYX_06110</name>
</gene>
<dbReference type="PANTHER" id="PTHR43283">
    <property type="entry name" value="BETA-LACTAMASE-RELATED"/>
    <property type="match status" value="1"/>
</dbReference>